<dbReference type="PROSITE" id="PS50924">
    <property type="entry name" value="MHYT"/>
    <property type="match status" value="1"/>
</dbReference>
<dbReference type="Pfam" id="PF00990">
    <property type="entry name" value="GGDEF"/>
    <property type="match status" value="1"/>
</dbReference>
<sequence>MLTVYNCIVNEHDPRLVLLAGVLGAIASFAAVTLLRHLRKSNGQTRLLWTAVAAICFGFGVWATHFVAMLAFSPGLPTAYDVPITALSLVLAVLCSGLGMSIATARPTLDHHLVGGAVIGAGIAVMHFTGMIAFEVEGRLEWDMTLVVASLVAGIVLGALAIRIALERVSGKRNLAASLVLTLAICTMHFTAMGAASIVPDPSITISQFSVPSAALAAAVTLAAIMIFAMTALALWVDIRDKRRAVAEERRMRGLANAAFEGLIVCDDTKIVTANQSLARLCGRSIEELSGMDFTVIFGAIDQNGAIAEQPVWETTLEHADGTSRPVELLSRVIDYNGKPHTVIAIRDLRERKKAEADIRRLAMHDTLTNLPNRRSFTAQLEQEMAALADGEAIALLCLDLDRFKEVNDLFGHAAGDAMLRKVAENAGNVLSEGQMLARLGGDEFAIIAPGISGPDDAAMLAERVLEAFRAENARASNDGLMSTSIGIALYPRDAKDQETLISHADTALYRAKSEGRDTFRFYEHAMGLEARSRRIMEHELRHAVARNEFHLVYQPQKTLDSGELIGYEALLRWRHPERGNVSPGTFIPVAEESGAIVPIGEWVLKTACQAAAGWKSNLMIAVNVSAVQLHSMNFAQTVHRILLETGLSPHRLEIEITETALVRDMHRALATLRQLKTLGIRVAMDDFGTGYSSLSNLRAFPFDKIKIDGSFIRQVDTNEQAATIVRAVLGIGRGLGLPVLAEGVETSGELSFLAKELCQIGQGYYLGRPSPLDDLQEDGIQAEEKHSDANAA</sequence>
<comment type="caution">
    <text evidence="6">The sequence shown here is derived from an EMBL/GenBank/DDBJ whole genome shotgun (WGS) entry which is preliminary data.</text>
</comment>
<evidence type="ECO:0000256" key="1">
    <source>
        <dbReference type="PROSITE-ProRule" id="PRU00244"/>
    </source>
</evidence>
<dbReference type="Proteomes" id="UP000004622">
    <property type="component" value="Unassembled WGS sequence"/>
</dbReference>
<keyword evidence="1" id="KW-0812">Transmembrane</keyword>
<dbReference type="CDD" id="cd00130">
    <property type="entry name" value="PAS"/>
    <property type="match status" value="1"/>
</dbReference>
<dbReference type="RefSeq" id="WP_007007479.1">
    <property type="nucleotide sequence ID" value="NZ_AJXZ01000008.1"/>
</dbReference>
<dbReference type="InterPro" id="IPR052155">
    <property type="entry name" value="Biofilm_reg_signaling"/>
</dbReference>
<dbReference type="PATRIC" id="fig|1189611.3.peg.923"/>
<proteinExistence type="predicted"/>
<dbReference type="InterPro" id="IPR000014">
    <property type="entry name" value="PAS"/>
</dbReference>
<dbReference type="NCBIfam" id="TIGR00229">
    <property type="entry name" value="sensory_box"/>
    <property type="match status" value="1"/>
</dbReference>
<dbReference type="NCBIfam" id="TIGR00254">
    <property type="entry name" value="GGDEF"/>
    <property type="match status" value="1"/>
</dbReference>
<evidence type="ECO:0000259" key="2">
    <source>
        <dbReference type="PROSITE" id="PS50113"/>
    </source>
</evidence>
<organism evidence="6 7">
    <name type="scientific">Nitratireductor aquibiodomus RA22</name>
    <dbReference type="NCBI Taxonomy" id="1189611"/>
    <lineage>
        <taxon>Bacteria</taxon>
        <taxon>Pseudomonadati</taxon>
        <taxon>Pseudomonadota</taxon>
        <taxon>Alphaproteobacteria</taxon>
        <taxon>Hyphomicrobiales</taxon>
        <taxon>Phyllobacteriaceae</taxon>
        <taxon>Nitratireductor</taxon>
    </lineage>
</organism>
<dbReference type="InterPro" id="IPR000160">
    <property type="entry name" value="GGDEF_dom"/>
</dbReference>
<feature type="domain" description="PAC" evidence="2">
    <location>
        <begin position="311"/>
        <end position="361"/>
    </location>
</feature>
<name>I5C4T7_9HYPH</name>
<dbReference type="PANTHER" id="PTHR44757">
    <property type="entry name" value="DIGUANYLATE CYCLASE DGCP"/>
    <property type="match status" value="1"/>
</dbReference>
<dbReference type="AlphaFoldDB" id="I5C4T7"/>
<dbReference type="Gene3D" id="3.30.450.20">
    <property type="entry name" value="PAS domain"/>
    <property type="match status" value="1"/>
</dbReference>
<feature type="transmembrane region" description="Helical" evidence="1">
    <location>
        <begin position="16"/>
        <end position="35"/>
    </location>
</feature>
<keyword evidence="1" id="KW-1133">Transmembrane helix</keyword>
<dbReference type="SUPFAM" id="SSF55073">
    <property type="entry name" value="Nucleotide cyclase"/>
    <property type="match status" value="1"/>
</dbReference>
<feature type="domain" description="EAL" evidence="3">
    <location>
        <begin position="534"/>
        <end position="784"/>
    </location>
</feature>
<dbReference type="InterPro" id="IPR035965">
    <property type="entry name" value="PAS-like_dom_sf"/>
</dbReference>
<evidence type="ECO:0000313" key="7">
    <source>
        <dbReference type="Proteomes" id="UP000004622"/>
    </source>
</evidence>
<dbReference type="PROSITE" id="PS50887">
    <property type="entry name" value="GGDEF"/>
    <property type="match status" value="1"/>
</dbReference>
<dbReference type="SUPFAM" id="SSF55785">
    <property type="entry name" value="PYP-like sensor domain (PAS domain)"/>
    <property type="match status" value="1"/>
</dbReference>
<dbReference type="GO" id="GO:0003824">
    <property type="term" value="F:catalytic activity"/>
    <property type="evidence" value="ECO:0007669"/>
    <property type="project" value="UniProtKB-ARBA"/>
</dbReference>
<dbReference type="CDD" id="cd01949">
    <property type="entry name" value="GGDEF"/>
    <property type="match status" value="1"/>
</dbReference>
<feature type="domain" description="MHYT" evidence="5">
    <location>
        <begin position="12"/>
        <end position="199"/>
    </location>
</feature>
<keyword evidence="1" id="KW-0472">Membrane</keyword>
<dbReference type="PANTHER" id="PTHR44757:SF2">
    <property type="entry name" value="BIOFILM ARCHITECTURE MAINTENANCE PROTEIN MBAA"/>
    <property type="match status" value="1"/>
</dbReference>
<dbReference type="InterPro" id="IPR043128">
    <property type="entry name" value="Rev_trsase/Diguanyl_cyclase"/>
</dbReference>
<dbReference type="SUPFAM" id="SSF141868">
    <property type="entry name" value="EAL domain-like"/>
    <property type="match status" value="1"/>
</dbReference>
<dbReference type="PROSITE" id="PS50883">
    <property type="entry name" value="EAL"/>
    <property type="match status" value="1"/>
</dbReference>
<dbReference type="InterPro" id="IPR000700">
    <property type="entry name" value="PAS-assoc_C"/>
</dbReference>
<dbReference type="PROSITE" id="PS50113">
    <property type="entry name" value="PAC"/>
    <property type="match status" value="1"/>
</dbReference>
<feature type="transmembrane region" description="Helical" evidence="1">
    <location>
        <begin position="211"/>
        <end position="237"/>
    </location>
</feature>
<feature type="transmembrane region" description="Helical" evidence="1">
    <location>
        <begin position="47"/>
        <end position="72"/>
    </location>
</feature>
<feature type="domain" description="GGDEF" evidence="4">
    <location>
        <begin position="392"/>
        <end position="525"/>
    </location>
</feature>
<evidence type="ECO:0000259" key="4">
    <source>
        <dbReference type="PROSITE" id="PS50887"/>
    </source>
</evidence>
<dbReference type="Gene3D" id="3.20.20.450">
    <property type="entry name" value="EAL domain"/>
    <property type="match status" value="1"/>
</dbReference>
<dbReference type="SMART" id="SM00267">
    <property type="entry name" value="GGDEF"/>
    <property type="match status" value="1"/>
</dbReference>
<feature type="transmembrane region" description="Helical" evidence="1">
    <location>
        <begin position="178"/>
        <end position="199"/>
    </location>
</feature>
<dbReference type="Pfam" id="PF03707">
    <property type="entry name" value="MHYT"/>
    <property type="match status" value="3"/>
</dbReference>
<evidence type="ECO:0000259" key="3">
    <source>
        <dbReference type="PROSITE" id="PS50883"/>
    </source>
</evidence>
<dbReference type="Gene3D" id="3.30.70.270">
    <property type="match status" value="1"/>
</dbReference>
<dbReference type="SMART" id="SM00052">
    <property type="entry name" value="EAL"/>
    <property type="match status" value="1"/>
</dbReference>
<dbReference type="CDD" id="cd01948">
    <property type="entry name" value="EAL"/>
    <property type="match status" value="1"/>
</dbReference>
<protein>
    <recommendedName>
        <fullName evidence="8">PAS/PAC and MHYT sensor-containing diguanylate cyclase/phosphodiesterase</fullName>
    </recommendedName>
</protein>
<dbReference type="FunFam" id="3.30.70.270:FF:000001">
    <property type="entry name" value="Diguanylate cyclase domain protein"/>
    <property type="match status" value="1"/>
</dbReference>
<evidence type="ECO:0000313" key="6">
    <source>
        <dbReference type="EMBL" id="EIM76839.1"/>
    </source>
</evidence>
<gene>
    <name evidence="6" type="ORF">A33O_04498</name>
</gene>
<feature type="transmembrane region" description="Helical" evidence="1">
    <location>
        <begin position="84"/>
        <end position="105"/>
    </location>
</feature>
<dbReference type="EMBL" id="AJXZ01000008">
    <property type="protein sequence ID" value="EIM76839.1"/>
    <property type="molecule type" value="Genomic_DNA"/>
</dbReference>
<feature type="transmembrane region" description="Helical" evidence="1">
    <location>
        <begin position="112"/>
        <end position="134"/>
    </location>
</feature>
<dbReference type="GO" id="GO:0016020">
    <property type="term" value="C:membrane"/>
    <property type="evidence" value="ECO:0007669"/>
    <property type="project" value="UniProtKB-UniRule"/>
</dbReference>
<dbReference type="Pfam" id="PF00563">
    <property type="entry name" value="EAL"/>
    <property type="match status" value="1"/>
</dbReference>
<feature type="transmembrane region" description="Helical" evidence="1">
    <location>
        <begin position="146"/>
        <end position="166"/>
    </location>
</feature>
<dbReference type="OrthoDB" id="9814202at2"/>
<evidence type="ECO:0008006" key="8">
    <source>
        <dbReference type="Google" id="ProtNLM"/>
    </source>
</evidence>
<dbReference type="InterPro" id="IPR005330">
    <property type="entry name" value="MHYT_dom"/>
</dbReference>
<dbReference type="InterPro" id="IPR001633">
    <property type="entry name" value="EAL_dom"/>
</dbReference>
<evidence type="ECO:0000259" key="5">
    <source>
        <dbReference type="PROSITE" id="PS50924"/>
    </source>
</evidence>
<dbReference type="InterPro" id="IPR029787">
    <property type="entry name" value="Nucleotide_cyclase"/>
</dbReference>
<accession>I5C4T7</accession>
<reference evidence="6 7" key="1">
    <citation type="journal article" date="2012" name="J. Bacteriol.">
        <title>Genome Sequence of Nitratireductor aquibiodomus Strain RA22.</title>
        <authorList>
            <person name="Singh A."/>
            <person name="Jangir P.K."/>
            <person name="Kumari C."/>
            <person name="Sharma R."/>
        </authorList>
    </citation>
    <scope>NUCLEOTIDE SEQUENCE [LARGE SCALE GENOMIC DNA]</scope>
    <source>
        <strain evidence="6 7">RA22</strain>
    </source>
</reference>
<dbReference type="STRING" id="204799.GCA_001696575_00260"/>
<dbReference type="InterPro" id="IPR035919">
    <property type="entry name" value="EAL_sf"/>
</dbReference>